<feature type="region of interest" description="Disordered" evidence="8">
    <location>
        <begin position="193"/>
        <end position="220"/>
    </location>
</feature>
<keyword evidence="4" id="KW-0732">Signal</keyword>
<keyword evidence="7" id="KW-0624">Polysaccharide degradation</keyword>
<comment type="subcellular location">
    <subcellularLocation>
        <location evidence="1">Secreted</location>
    </subcellularLocation>
</comment>
<evidence type="ECO:0000256" key="2">
    <source>
        <dbReference type="ARBA" id="ARBA00022525"/>
    </source>
</evidence>
<sequence>MKGTDAKTFRVRHDSRFPVSPLRRPGRGEPRFRLLPPLGHPGRADAHRPFGGTDYPVTVYVPAGARATTRLPIVVNLHGTQSTGSNQLHYSNLAPAADAGRFLVVAPSGTIPAAAGFAWNVPGVGTPPADARDDVAFLSQVIATAVRSLCGDPRRVYGTGYSGGGRMISALACHRADLLAAIAPVAGLRAGRPDPLDPTRVDPASCRPSRPMPVLTFHGRQDYTNPYPGGGSPYWQYSVAAAQQRWAQLNRCHGEARTVEVSTNVTLTSYRHCARGAEVGLFTVANGGHTWPGTPIDNGNGTVTQEISANDLMWQFFRRHQLPLS</sequence>
<dbReference type="InterPro" id="IPR043595">
    <property type="entry name" value="FaeB/C/D"/>
</dbReference>
<evidence type="ECO:0000256" key="5">
    <source>
        <dbReference type="ARBA" id="ARBA00022801"/>
    </source>
</evidence>
<organism evidence="9 10">
    <name type="scientific">Actinoplanes ianthinogenes</name>
    <dbReference type="NCBI Taxonomy" id="122358"/>
    <lineage>
        <taxon>Bacteria</taxon>
        <taxon>Bacillati</taxon>
        <taxon>Actinomycetota</taxon>
        <taxon>Actinomycetes</taxon>
        <taxon>Micromonosporales</taxon>
        <taxon>Micromonosporaceae</taxon>
        <taxon>Actinoplanes</taxon>
    </lineage>
</organism>
<accession>A0ABM7M7Y0</accession>
<dbReference type="SUPFAM" id="SSF53474">
    <property type="entry name" value="alpha/beta-Hydrolases"/>
    <property type="match status" value="1"/>
</dbReference>
<evidence type="ECO:0000256" key="3">
    <source>
        <dbReference type="ARBA" id="ARBA00022651"/>
    </source>
</evidence>
<keyword evidence="3" id="KW-0858">Xylan degradation</keyword>
<reference evidence="9 10" key="1">
    <citation type="submission" date="2020-08" db="EMBL/GenBank/DDBJ databases">
        <title>Whole genome shotgun sequence of Actinoplanes ianthinogenes NBRC 13996.</title>
        <authorList>
            <person name="Komaki H."/>
            <person name="Tamura T."/>
        </authorList>
    </citation>
    <scope>NUCLEOTIDE SEQUENCE [LARGE SCALE GENOMIC DNA]</scope>
    <source>
        <strain evidence="9 10">NBRC 13996</strain>
    </source>
</reference>
<dbReference type="PANTHER" id="PTHR38050">
    <property type="match status" value="1"/>
</dbReference>
<gene>
    <name evidence="9" type="ORF">Aiant_84180</name>
</gene>
<evidence type="ECO:0000313" key="10">
    <source>
        <dbReference type="Proteomes" id="UP000676967"/>
    </source>
</evidence>
<dbReference type="EMBL" id="AP023356">
    <property type="protein sequence ID" value="BCJ47761.1"/>
    <property type="molecule type" value="Genomic_DNA"/>
</dbReference>
<dbReference type="PANTHER" id="PTHR38050:SF2">
    <property type="entry name" value="FERULOYL ESTERASE C-RELATED"/>
    <property type="match status" value="1"/>
</dbReference>
<feature type="region of interest" description="Disordered" evidence="8">
    <location>
        <begin position="17"/>
        <end position="40"/>
    </location>
</feature>
<keyword evidence="10" id="KW-1185">Reference proteome</keyword>
<evidence type="ECO:0000256" key="7">
    <source>
        <dbReference type="ARBA" id="ARBA00023326"/>
    </source>
</evidence>
<proteinExistence type="predicted"/>
<keyword evidence="2" id="KW-0964">Secreted</keyword>
<name>A0ABM7M7Y0_9ACTN</name>
<protein>
    <submittedName>
        <fullName evidence="9">Polyhydroxybutyrate depolymerase</fullName>
    </submittedName>
</protein>
<dbReference type="Proteomes" id="UP000676967">
    <property type="component" value="Chromosome"/>
</dbReference>
<dbReference type="Gene3D" id="3.40.50.1820">
    <property type="entry name" value="alpha/beta hydrolase"/>
    <property type="match status" value="1"/>
</dbReference>
<evidence type="ECO:0000256" key="6">
    <source>
        <dbReference type="ARBA" id="ARBA00023277"/>
    </source>
</evidence>
<keyword evidence="5" id="KW-0378">Hydrolase</keyword>
<evidence type="ECO:0000256" key="4">
    <source>
        <dbReference type="ARBA" id="ARBA00022729"/>
    </source>
</evidence>
<evidence type="ECO:0000313" key="9">
    <source>
        <dbReference type="EMBL" id="BCJ47761.1"/>
    </source>
</evidence>
<evidence type="ECO:0000256" key="1">
    <source>
        <dbReference type="ARBA" id="ARBA00004613"/>
    </source>
</evidence>
<keyword evidence="6" id="KW-0119">Carbohydrate metabolism</keyword>
<dbReference type="InterPro" id="IPR029058">
    <property type="entry name" value="AB_hydrolase_fold"/>
</dbReference>
<evidence type="ECO:0000256" key="8">
    <source>
        <dbReference type="SAM" id="MobiDB-lite"/>
    </source>
</evidence>